<dbReference type="SMART" id="SM00642">
    <property type="entry name" value="Aamy"/>
    <property type="match status" value="1"/>
</dbReference>
<name>A0ABT4RU63_9ACTN</name>
<gene>
    <name evidence="3" type="ORF">OJ962_31850</name>
</gene>
<dbReference type="GO" id="GO:0016787">
    <property type="term" value="F:hydrolase activity"/>
    <property type="evidence" value="ECO:0007669"/>
    <property type="project" value="UniProtKB-KW"/>
</dbReference>
<dbReference type="PANTHER" id="PTHR10357:SF179">
    <property type="entry name" value="NEUTRAL AND BASIC AMINO ACID TRANSPORT PROTEIN RBAT"/>
    <property type="match status" value="1"/>
</dbReference>
<dbReference type="Gene3D" id="3.90.400.10">
    <property type="entry name" value="Oligo-1,6-glucosidase, Domain 2"/>
    <property type="match status" value="1"/>
</dbReference>
<dbReference type="Gene3D" id="3.20.20.80">
    <property type="entry name" value="Glycosidases"/>
    <property type="match status" value="2"/>
</dbReference>
<protein>
    <submittedName>
        <fullName evidence="3">Alpha-amylase family glycosyl hydrolase</fullName>
    </submittedName>
</protein>
<dbReference type="SUPFAM" id="SSF51445">
    <property type="entry name" value="(Trans)glycosidases"/>
    <property type="match status" value="1"/>
</dbReference>
<dbReference type="InterPro" id="IPR045857">
    <property type="entry name" value="O16G_dom_2"/>
</dbReference>
<sequence length="495" mass="55642">MSEPAWWQRGAIYQIYPRSFADSNGDGIGDLKGITGRLDHLASLQVEGIWLSPIFTSPMADFGYDVADYCDVDPVFGTLADLDELVAESHARGIKVILDWVPNHSSDQHPWFLESRSSKDNPKRDWYVWRDEPNDWMSVFTACGPAWTLDPTTGQYYLHSFMPQQPDLNWDNPEVEAAMHDVIRFWMDRGVDGLRLDAIAKIAKDPLLRDHVGAHRRHDEDWESIHERLRGIRRVVDEYEDRMIVGEVALDDLHRVVAYLEYGDQLHMAHNFVFIDQEWDADSYSTSIDDFERLAEDHAWPAWFLANHDNPRPRSRFDHDGLGAERARAILVMLYALKGTPFIYQGEELGLPDAPIPPDRVVDVDGRDPERAPIPWTPDAPGHGFTTADQAWLPFVDEAAALNAATQDQDPASTLNLTRALAALRLTGEQRMVDLGPGIVAFTRADTYLVAINFTSHELALAATGTLVLSSDPARTEASASLAPSEALILRLGVR</sequence>
<evidence type="ECO:0000313" key="3">
    <source>
        <dbReference type="EMBL" id="MDA0142121.1"/>
    </source>
</evidence>
<feature type="domain" description="Glycosyl hydrolase family 13 catalytic" evidence="2">
    <location>
        <begin position="14"/>
        <end position="371"/>
    </location>
</feature>
<keyword evidence="4" id="KW-1185">Reference proteome</keyword>
<evidence type="ECO:0000259" key="2">
    <source>
        <dbReference type="SMART" id="SM00642"/>
    </source>
</evidence>
<reference evidence="3" key="1">
    <citation type="submission" date="2022-10" db="EMBL/GenBank/DDBJ databases">
        <title>The WGS of Solirubrobacter sp. CPCC 204708.</title>
        <authorList>
            <person name="Jiang Z."/>
        </authorList>
    </citation>
    <scope>NUCLEOTIDE SEQUENCE</scope>
    <source>
        <strain evidence="3">CPCC 204708</strain>
    </source>
</reference>
<dbReference type="RefSeq" id="WP_202953960.1">
    <property type="nucleotide sequence ID" value="NZ_JAPCID010000075.1"/>
</dbReference>
<dbReference type="EMBL" id="JAPCID010000075">
    <property type="protein sequence ID" value="MDA0142121.1"/>
    <property type="molecule type" value="Genomic_DNA"/>
</dbReference>
<dbReference type="InterPro" id="IPR006047">
    <property type="entry name" value="GH13_cat_dom"/>
</dbReference>
<keyword evidence="3" id="KW-0378">Hydrolase</keyword>
<dbReference type="InterPro" id="IPR017853">
    <property type="entry name" value="GH"/>
</dbReference>
<evidence type="ECO:0000256" key="1">
    <source>
        <dbReference type="ARBA" id="ARBA00008061"/>
    </source>
</evidence>
<dbReference type="PANTHER" id="PTHR10357">
    <property type="entry name" value="ALPHA-AMYLASE FAMILY MEMBER"/>
    <property type="match status" value="1"/>
</dbReference>
<organism evidence="3 4">
    <name type="scientific">Solirubrobacter deserti</name>
    <dbReference type="NCBI Taxonomy" id="2282478"/>
    <lineage>
        <taxon>Bacteria</taxon>
        <taxon>Bacillati</taxon>
        <taxon>Actinomycetota</taxon>
        <taxon>Thermoleophilia</taxon>
        <taxon>Solirubrobacterales</taxon>
        <taxon>Solirubrobacteraceae</taxon>
        <taxon>Solirubrobacter</taxon>
    </lineage>
</organism>
<accession>A0ABT4RU63</accession>
<proteinExistence type="inferred from homology"/>
<comment type="similarity">
    <text evidence="1">Belongs to the glycosyl hydrolase 13 family.</text>
</comment>
<dbReference type="Pfam" id="PF00128">
    <property type="entry name" value="Alpha-amylase"/>
    <property type="match status" value="1"/>
</dbReference>
<evidence type="ECO:0000313" key="4">
    <source>
        <dbReference type="Proteomes" id="UP001147700"/>
    </source>
</evidence>
<comment type="caution">
    <text evidence="3">The sequence shown here is derived from an EMBL/GenBank/DDBJ whole genome shotgun (WGS) entry which is preliminary data.</text>
</comment>
<dbReference type="Proteomes" id="UP001147700">
    <property type="component" value="Unassembled WGS sequence"/>
</dbReference>